<dbReference type="GO" id="GO:0016758">
    <property type="term" value="F:hexosyltransferase activity"/>
    <property type="evidence" value="ECO:0007669"/>
    <property type="project" value="InterPro"/>
</dbReference>
<dbReference type="AlphaFoldDB" id="W2D3T0"/>
<evidence type="ECO:0000313" key="5">
    <source>
        <dbReference type="EMBL" id="ETK13342.1"/>
    </source>
</evidence>
<dbReference type="Pfam" id="PF03033">
    <property type="entry name" value="Glyco_transf_28"/>
    <property type="match status" value="1"/>
</dbReference>
<dbReference type="PANTHER" id="PTHR21015:SF22">
    <property type="entry name" value="GLYCOSYLTRANSFERASE"/>
    <property type="match status" value="1"/>
</dbReference>
<dbReference type="PANTHER" id="PTHR21015">
    <property type="entry name" value="UDP-N-ACETYLGLUCOSAMINE--N-ACETYLMURAMYL-(PENTAPEPTIDE) PYROPHOSPHORYL-UNDECAPRENOL N-ACETYLGLUCOSAMINE TRANSFERASE 1"/>
    <property type="match status" value="1"/>
</dbReference>
<dbReference type="EMBL" id="AYYF01000516">
    <property type="protein sequence ID" value="ETK13342.1"/>
    <property type="molecule type" value="Genomic_DNA"/>
</dbReference>
<dbReference type="SUPFAM" id="SSF53756">
    <property type="entry name" value="UDP-Glycosyltransferase/glycogen phosphorylase"/>
    <property type="match status" value="1"/>
</dbReference>
<feature type="non-terminal residue" evidence="5">
    <location>
        <position position="304"/>
    </location>
</feature>
<dbReference type="Proteomes" id="UP000034980">
    <property type="component" value="Unassembled WGS sequence"/>
</dbReference>
<evidence type="ECO:0000313" key="6">
    <source>
        <dbReference type="Proteomes" id="UP000034980"/>
    </source>
</evidence>
<sequence length="304" mass="33088">AIAIANAFRRRYPDAEVLFVGAEGRMEMERVPAAGYRIIGLPVSGLDRRRPWRNIGVMRRLWVSLRRARTIVSDFQPDVAVGVGGYASGPLLRAAEAAGVPTLIQEQNSYAGITNKWLAKRAARICVAYPGMERFFPAEKIVLTGNPVRKDLEEAINCHDEALKHFGLDPACKTLLVLGGSLGARTINEAVEVALPTLADLGVQLIWQTGRSYYDAIRSRVADLEPEPKRWVGPFITRMDYAYAAADLVVSRAGASSISELCLLGKPAILVPSPNVAEDHQTKNARSVADRGGAVMIADGEVRK</sequence>
<dbReference type="CDD" id="cd03785">
    <property type="entry name" value="GT28_MurG"/>
    <property type="match status" value="1"/>
</dbReference>
<dbReference type="InterPro" id="IPR007235">
    <property type="entry name" value="Glyco_trans_28_C"/>
</dbReference>
<dbReference type="GO" id="GO:1901137">
    <property type="term" value="P:carbohydrate derivative biosynthetic process"/>
    <property type="evidence" value="ECO:0007669"/>
    <property type="project" value="UniProtKB-ARBA"/>
</dbReference>
<organism evidence="5 6">
    <name type="scientific">Tannerella sp. oral taxon BU063 isolate Cell 8/11</name>
    <dbReference type="NCBI Taxonomy" id="1411915"/>
    <lineage>
        <taxon>Bacteria</taxon>
        <taxon>Pseudomonadati</taxon>
        <taxon>Bacteroidota</taxon>
        <taxon>Bacteroidia</taxon>
        <taxon>Bacteroidales</taxon>
        <taxon>Tannerellaceae</taxon>
        <taxon>Tannerella</taxon>
    </lineage>
</organism>
<proteinExistence type="predicted"/>
<evidence type="ECO:0000256" key="2">
    <source>
        <dbReference type="ARBA" id="ARBA00022679"/>
    </source>
</evidence>
<comment type="caution">
    <text evidence="5">The sequence shown here is derived from an EMBL/GenBank/DDBJ whole genome shotgun (WGS) entry which is preliminary data.</text>
</comment>
<keyword evidence="2 5" id="KW-0808">Transferase</keyword>
<gene>
    <name evidence="5" type="ORF">T235_02715</name>
</gene>
<evidence type="ECO:0000256" key="1">
    <source>
        <dbReference type="ARBA" id="ARBA00022676"/>
    </source>
</evidence>
<evidence type="ECO:0000259" key="3">
    <source>
        <dbReference type="Pfam" id="PF03033"/>
    </source>
</evidence>
<keyword evidence="1 5" id="KW-0328">Glycosyltransferase</keyword>
<dbReference type="Pfam" id="PF04101">
    <property type="entry name" value="Glyco_tran_28_C"/>
    <property type="match status" value="1"/>
</dbReference>
<accession>W2D3T0</accession>
<evidence type="ECO:0000259" key="4">
    <source>
        <dbReference type="Pfam" id="PF04101"/>
    </source>
</evidence>
<feature type="domain" description="Glycosyltransferase family 28 N-terminal" evidence="3">
    <location>
        <begin position="1"/>
        <end position="126"/>
    </location>
</feature>
<name>W2D3T0_9BACT</name>
<dbReference type="GO" id="GO:0005975">
    <property type="term" value="P:carbohydrate metabolic process"/>
    <property type="evidence" value="ECO:0007669"/>
    <property type="project" value="InterPro"/>
</dbReference>
<feature type="domain" description="Glycosyl transferase family 28 C-terminal" evidence="4">
    <location>
        <begin position="174"/>
        <end position="302"/>
    </location>
</feature>
<dbReference type="InterPro" id="IPR004276">
    <property type="entry name" value="GlycoTrans_28_N"/>
</dbReference>
<protein>
    <submittedName>
        <fullName evidence="5">UDP-diphospho-muramoylpentapeptide beta-N-acetylglucosaminyltransferase</fullName>
    </submittedName>
</protein>
<feature type="non-terminal residue" evidence="5">
    <location>
        <position position="1"/>
    </location>
</feature>
<dbReference type="Gene3D" id="3.40.50.2000">
    <property type="entry name" value="Glycogen Phosphorylase B"/>
    <property type="match status" value="2"/>
</dbReference>
<reference evidence="5 6" key="1">
    <citation type="submission" date="2013-11" db="EMBL/GenBank/DDBJ databases">
        <title>Single cell genomics of uncultured Tannerella BU063 (oral taxon 286).</title>
        <authorList>
            <person name="Beall C.J."/>
            <person name="Campbell A.G."/>
            <person name="Griffen A.L."/>
            <person name="Podar M."/>
            <person name="Leys E.J."/>
        </authorList>
    </citation>
    <scope>NUCLEOTIDE SEQUENCE [LARGE SCALE GENOMIC DNA]</scope>
    <source>
        <strain evidence="5">Cell 8/11</strain>
    </source>
</reference>